<protein>
    <recommendedName>
        <fullName evidence="4">Class IIb bacteriocin, lactobin A/cerein 7B family</fullName>
    </recommendedName>
</protein>
<keyword evidence="1" id="KW-0472">Membrane</keyword>
<proteinExistence type="predicted"/>
<accession>A0ABT3Q7J9</accession>
<evidence type="ECO:0000256" key="1">
    <source>
        <dbReference type="SAM" id="Phobius"/>
    </source>
</evidence>
<evidence type="ECO:0008006" key="4">
    <source>
        <dbReference type="Google" id="ProtNLM"/>
    </source>
</evidence>
<keyword evidence="1" id="KW-1133">Transmembrane helix</keyword>
<comment type="caution">
    <text evidence="2">The sequence shown here is derived from an EMBL/GenBank/DDBJ whole genome shotgun (WGS) entry which is preliminary data.</text>
</comment>
<evidence type="ECO:0000313" key="3">
    <source>
        <dbReference type="Proteomes" id="UP001526446"/>
    </source>
</evidence>
<dbReference type="Proteomes" id="UP001526446">
    <property type="component" value="Unassembled WGS sequence"/>
</dbReference>
<feature type="transmembrane region" description="Helical" evidence="1">
    <location>
        <begin position="12"/>
        <end position="36"/>
    </location>
</feature>
<evidence type="ECO:0000313" key="2">
    <source>
        <dbReference type="EMBL" id="MCX2561267.1"/>
    </source>
</evidence>
<sequence>MRTLTTTEMDNVSGGTCCLIAAGLSVLALAAFFTAISPEANGGQQAAVGKTPAPSK</sequence>
<dbReference type="EMBL" id="JAPIUX010000006">
    <property type="protein sequence ID" value="MCX2561267.1"/>
    <property type="molecule type" value="Genomic_DNA"/>
</dbReference>
<keyword evidence="1" id="KW-0812">Transmembrane</keyword>
<reference evidence="2 3" key="1">
    <citation type="submission" date="2022-11" db="EMBL/GenBank/DDBJ databases">
        <title>Genome sequencing of Acetobacter type strain.</title>
        <authorList>
            <person name="Heo J."/>
            <person name="Lee D."/>
            <person name="Han B.-H."/>
            <person name="Hong S.-B."/>
            <person name="Kwon S.-W."/>
        </authorList>
    </citation>
    <scope>NUCLEOTIDE SEQUENCE [LARGE SCALE GENOMIC DNA]</scope>
    <source>
        <strain evidence="2 3">KACC 21251</strain>
    </source>
</reference>
<gene>
    <name evidence="2" type="ORF">OQ252_07655</name>
</gene>
<name>A0ABT3Q7J9_9PROT</name>
<dbReference type="RefSeq" id="WP_166121867.1">
    <property type="nucleotide sequence ID" value="NZ_JAPIUX010000006.1"/>
</dbReference>
<organism evidence="2 3">
    <name type="scientific">Acetobacter farinalis</name>
    <dbReference type="NCBI Taxonomy" id="1260984"/>
    <lineage>
        <taxon>Bacteria</taxon>
        <taxon>Pseudomonadati</taxon>
        <taxon>Pseudomonadota</taxon>
        <taxon>Alphaproteobacteria</taxon>
        <taxon>Acetobacterales</taxon>
        <taxon>Acetobacteraceae</taxon>
        <taxon>Acetobacter</taxon>
    </lineage>
</organism>
<keyword evidence="3" id="KW-1185">Reference proteome</keyword>